<dbReference type="InterPro" id="IPR006580">
    <property type="entry name" value="Znf_TTF"/>
</dbReference>
<dbReference type="EMBL" id="JAUUTY010000064">
    <property type="protein sequence ID" value="KAK1603366.1"/>
    <property type="molecule type" value="Genomic_DNA"/>
</dbReference>
<organism evidence="3 4">
    <name type="scientific">Lolium multiflorum</name>
    <name type="common">Italian ryegrass</name>
    <name type="synonym">Lolium perenne subsp. multiflorum</name>
    <dbReference type="NCBI Taxonomy" id="4521"/>
    <lineage>
        <taxon>Eukaryota</taxon>
        <taxon>Viridiplantae</taxon>
        <taxon>Streptophyta</taxon>
        <taxon>Embryophyta</taxon>
        <taxon>Tracheophyta</taxon>
        <taxon>Spermatophyta</taxon>
        <taxon>Magnoliopsida</taxon>
        <taxon>Liliopsida</taxon>
        <taxon>Poales</taxon>
        <taxon>Poaceae</taxon>
        <taxon>BOP clade</taxon>
        <taxon>Pooideae</taxon>
        <taxon>Poodae</taxon>
        <taxon>Poeae</taxon>
        <taxon>Poeae Chloroplast Group 2 (Poeae type)</taxon>
        <taxon>Loliodinae</taxon>
        <taxon>Loliinae</taxon>
        <taxon>Lolium</taxon>
    </lineage>
</organism>
<feature type="region of interest" description="Disordered" evidence="1">
    <location>
        <begin position="1"/>
        <end position="50"/>
    </location>
</feature>
<feature type="domain" description="TTF-type" evidence="2">
    <location>
        <begin position="108"/>
        <end position="202"/>
    </location>
</feature>
<evidence type="ECO:0000313" key="4">
    <source>
        <dbReference type="Proteomes" id="UP001231189"/>
    </source>
</evidence>
<protein>
    <recommendedName>
        <fullName evidence="2">TTF-type domain-containing protein</fullName>
    </recommendedName>
</protein>
<dbReference type="InterPro" id="IPR025398">
    <property type="entry name" value="DUF4371"/>
</dbReference>
<dbReference type="AlphaFoldDB" id="A0AAD8VFN9"/>
<evidence type="ECO:0000256" key="1">
    <source>
        <dbReference type="SAM" id="MobiDB-lite"/>
    </source>
</evidence>
<name>A0AAD8VFN9_LOLMU</name>
<reference evidence="3" key="1">
    <citation type="submission" date="2023-07" db="EMBL/GenBank/DDBJ databases">
        <title>A chromosome-level genome assembly of Lolium multiflorum.</title>
        <authorList>
            <person name="Chen Y."/>
            <person name="Copetti D."/>
            <person name="Kolliker R."/>
            <person name="Studer B."/>
        </authorList>
    </citation>
    <scope>NUCLEOTIDE SEQUENCE</scope>
    <source>
        <strain evidence="3">02402/16</strain>
        <tissue evidence="3">Leaf</tissue>
    </source>
</reference>
<accession>A0AAD8VFN9</accession>
<dbReference type="PANTHER" id="PTHR45749:SF37">
    <property type="entry name" value="OS05G0311600 PROTEIN"/>
    <property type="match status" value="1"/>
</dbReference>
<dbReference type="PANTHER" id="PTHR45749">
    <property type="match status" value="1"/>
</dbReference>
<dbReference type="Proteomes" id="UP001231189">
    <property type="component" value="Unassembled WGS sequence"/>
</dbReference>
<sequence>MSGSQKLMKRFLNPKRKSPPPATNDPDHEGPSNSTIRSTRPCPLPVPTIRRESTVNLNELPYDPADRKRISEYIGPKLQDEIRRKYLVRDPYRPQRGFKYPQRSIGNIQRRFSTKWYDKYDWLEYSEKKDAAFCLYCYLFRDHIEGQGGNDAFVVDGFDCWNKGCRLKDHVGKSPNSFHNTAVKRCNDLLKHDQSVVVALDKQSKVTHEEYMIRLNNSISAARYLLHQGLAFRGHDESKESKNRGNFRQLGDLLADQNENTKRIVLIDAPRNNQMVAPEIQRDIAECYAERRDKDILEAMLEVKLLKRKFQQIRDDGWDSLLDKTYSFCEQYGIPKLDMEEHRPA</sequence>
<dbReference type="SMART" id="SM00597">
    <property type="entry name" value="ZnF_TTF"/>
    <property type="match status" value="1"/>
</dbReference>
<evidence type="ECO:0000313" key="3">
    <source>
        <dbReference type="EMBL" id="KAK1603366.1"/>
    </source>
</evidence>
<comment type="caution">
    <text evidence="3">The sequence shown here is derived from an EMBL/GenBank/DDBJ whole genome shotgun (WGS) entry which is preliminary data.</text>
</comment>
<evidence type="ECO:0000259" key="2">
    <source>
        <dbReference type="SMART" id="SM00597"/>
    </source>
</evidence>
<feature type="compositionally biased region" description="Basic residues" evidence="1">
    <location>
        <begin position="7"/>
        <end position="18"/>
    </location>
</feature>
<gene>
    <name evidence="3" type="ORF">QYE76_018732</name>
</gene>
<dbReference type="Pfam" id="PF14291">
    <property type="entry name" value="DUF4371"/>
    <property type="match status" value="1"/>
</dbReference>
<keyword evidence="4" id="KW-1185">Reference proteome</keyword>
<proteinExistence type="predicted"/>